<name>A0A095CAN4_CRYD2</name>
<reference evidence="3 4" key="1">
    <citation type="journal article" date="2011" name="MBio">
        <title>Genome variation in Cryptococcus gattii, an emerging pathogen of immunocompetent hosts.</title>
        <authorList>
            <person name="D'Souza C.A."/>
            <person name="Kronstad J.W."/>
            <person name="Taylor G."/>
            <person name="Warren R."/>
            <person name="Yuen M."/>
            <person name="Hu G."/>
            <person name="Jung W.H."/>
            <person name="Sham A."/>
            <person name="Kidd S.E."/>
            <person name="Tangen K."/>
            <person name="Lee N."/>
            <person name="Zeilmaker T."/>
            <person name="Sawkins J."/>
            <person name="McVicker G."/>
            <person name="Shah S."/>
            <person name="Gnerre S."/>
            <person name="Griggs A."/>
            <person name="Zeng Q."/>
            <person name="Bartlett K."/>
            <person name="Li W."/>
            <person name="Wang X."/>
            <person name="Heitman J."/>
            <person name="Stajich J.E."/>
            <person name="Fraser J.A."/>
            <person name="Meyer W."/>
            <person name="Carter D."/>
            <person name="Schein J."/>
            <person name="Krzywinski M."/>
            <person name="Kwon-Chung K.J."/>
            <person name="Varma A."/>
            <person name="Wang J."/>
            <person name="Brunham R."/>
            <person name="Fyfe M."/>
            <person name="Ouellette B.F."/>
            <person name="Siddiqui A."/>
            <person name="Marra M."/>
            <person name="Jones S."/>
            <person name="Holt R."/>
            <person name="Birren B.W."/>
            <person name="Galagan J.E."/>
            <person name="Cuomo C.A."/>
        </authorList>
    </citation>
    <scope>NUCLEOTIDE SEQUENCE [LARGE SCALE GENOMIC DNA]</scope>
    <source>
        <strain evidence="3 4">R265</strain>
    </source>
</reference>
<dbReference type="PANTHER" id="PTHR38409">
    <property type="entry name" value="MDM10-COMPLEMENTING PROTEIN 1"/>
    <property type="match status" value="1"/>
</dbReference>
<dbReference type="EMBL" id="CP025766">
    <property type="protein sequence ID" value="KGB76669.1"/>
    <property type="molecule type" value="Genomic_DNA"/>
</dbReference>
<dbReference type="OrthoDB" id="10259513at2759"/>
<dbReference type="GO" id="GO:0055088">
    <property type="term" value="P:lipid homeostasis"/>
    <property type="evidence" value="ECO:0007669"/>
    <property type="project" value="InterPro"/>
</dbReference>
<dbReference type="OMA" id="WPWRSWL"/>
<dbReference type="SUPFAM" id="SSF81343">
    <property type="entry name" value="Fumarate reductase respiratory complex transmembrane subunits"/>
    <property type="match status" value="1"/>
</dbReference>
<dbReference type="KEGG" id="cdeu:CNBG_2507"/>
<evidence type="ECO:0000256" key="1">
    <source>
        <dbReference type="SAM" id="Phobius"/>
    </source>
</evidence>
<feature type="transmembrane region" description="Helical" evidence="1">
    <location>
        <begin position="165"/>
        <end position="187"/>
    </location>
</feature>
<protein>
    <recommendedName>
        <fullName evidence="2">Mitochondrial adapter protein MCP1 transmembrane domain-containing protein</fullName>
    </recommendedName>
</protein>
<evidence type="ECO:0000313" key="3">
    <source>
        <dbReference type="EMBL" id="KGB76669.1"/>
    </source>
</evidence>
<gene>
    <name evidence="3" type="ORF">CNBG_2507</name>
</gene>
<dbReference type="HOGENOM" id="CLU_1027401_0_0_1"/>
<dbReference type="PANTHER" id="PTHR38409:SF1">
    <property type="entry name" value="MITOCHONDRIAL ADAPTER PROTEIN MCP1"/>
    <property type="match status" value="1"/>
</dbReference>
<dbReference type="InterPro" id="IPR034804">
    <property type="entry name" value="SQR/QFR_C/D"/>
</dbReference>
<evidence type="ECO:0000313" key="4">
    <source>
        <dbReference type="Proteomes" id="UP000029445"/>
    </source>
</evidence>
<dbReference type="AlphaFoldDB" id="A0A095CAN4"/>
<keyword evidence="4" id="KW-1185">Reference proteome</keyword>
<keyword evidence="1" id="KW-0812">Transmembrane</keyword>
<dbReference type="GO" id="GO:0016020">
    <property type="term" value="C:membrane"/>
    <property type="evidence" value="ECO:0007669"/>
    <property type="project" value="InterPro"/>
</dbReference>
<keyword evidence="1" id="KW-0472">Membrane</keyword>
<dbReference type="InterPro" id="IPR012472">
    <property type="entry name" value="MCP1_TM"/>
</dbReference>
<feature type="domain" description="Mitochondrial adapter protein MCP1 transmembrane" evidence="2">
    <location>
        <begin position="123"/>
        <end position="245"/>
    </location>
</feature>
<feature type="transmembrane region" description="Helical" evidence="1">
    <location>
        <begin position="34"/>
        <end position="56"/>
    </location>
</feature>
<keyword evidence="1" id="KW-1133">Transmembrane helix</keyword>
<organism evidence="3 4">
    <name type="scientific">Cryptococcus deuterogattii (strain R265)</name>
    <name type="common">Cryptococcus gattii VGII (strain R265)</name>
    <dbReference type="NCBI Taxonomy" id="294750"/>
    <lineage>
        <taxon>Eukaryota</taxon>
        <taxon>Fungi</taxon>
        <taxon>Dikarya</taxon>
        <taxon>Basidiomycota</taxon>
        <taxon>Agaricomycotina</taxon>
        <taxon>Tremellomycetes</taxon>
        <taxon>Tremellales</taxon>
        <taxon>Cryptococcaceae</taxon>
        <taxon>Cryptococcus</taxon>
        <taxon>Cryptococcus gattii species complex</taxon>
    </lineage>
</organism>
<dbReference type="InterPro" id="IPR039960">
    <property type="entry name" value="MCP1"/>
</dbReference>
<sequence length="286" mass="31646">MTDHSPLENGGTFPCLPTRGQLLRALTLTQNTSAMAFTIFLVPHLASPIVAAFAGLDGAEKTMMIARDLYLPLEPILVYIPLTIHLFSSLSRRLLLSTSTHLSKSIRFPALPHQILAYPLALLLIPHIITHRLIPSSSAPPIRELSPSELGWEFVGYNLKSWGAWIAYLGLVGAGVWHAFVGGMKVASWLKSLWRRPAKGFSSNVRSTNRTVYPEDKEKASSDLTRRVIPKPRKLGLRGLIVVLLGVVSIGLARVTRDTGLVSGMMKKRYEAVFNATPWAKLYRLF</sequence>
<accession>A0A095CAN4</accession>
<dbReference type="Proteomes" id="UP000029445">
    <property type="component" value="Chromosome 8"/>
</dbReference>
<feature type="transmembrane region" description="Helical" evidence="1">
    <location>
        <begin position="76"/>
        <end position="95"/>
    </location>
</feature>
<proteinExistence type="predicted"/>
<feature type="transmembrane region" description="Helical" evidence="1">
    <location>
        <begin position="235"/>
        <end position="256"/>
    </location>
</feature>
<dbReference type="Pfam" id="PF07950">
    <property type="entry name" value="MCP1_TM"/>
    <property type="match status" value="1"/>
</dbReference>
<evidence type="ECO:0000259" key="2">
    <source>
        <dbReference type="Pfam" id="PF07950"/>
    </source>
</evidence>
<dbReference type="VEuPathDB" id="FungiDB:CNBG_2507"/>
<dbReference type="GeneID" id="88178858"/>
<reference evidence="3 4" key="2">
    <citation type="journal article" date="2018" name="Proc. Natl. Acad. Sci.">
        <title>RNAi is a critical determinant of centromere evolution in closely related fungi.</title>
        <authorList>
            <person name="Yadav V."/>
            <person name="Sun S."/>
            <person name="Billmyre R.B."/>
            <person name="Thimmappa B.C."/>
            <person name="Shea T."/>
            <person name="Lintner R."/>
            <person name="Bakkeren G."/>
            <person name="Cuomo C.A."/>
            <person name="Heitman J."/>
            <person name="Sanyal K."/>
        </authorList>
    </citation>
    <scope>NUCLEOTIDE SEQUENCE [LARGE SCALE GENOMIC DNA]</scope>
    <source>
        <strain evidence="3 4">R265</strain>
    </source>
</reference>
<dbReference type="RefSeq" id="XP_062882539.1">
    <property type="nucleotide sequence ID" value="XM_063026584.1"/>
</dbReference>